<dbReference type="NCBIfam" id="NF001030">
    <property type="entry name" value="PRK00110.1"/>
    <property type="match status" value="1"/>
</dbReference>
<dbReference type="InterPro" id="IPR049083">
    <property type="entry name" value="TACO1_YebC_N"/>
</dbReference>
<keyword evidence="5 6" id="KW-0804">Transcription</keyword>
<gene>
    <name evidence="9" type="ORF">KDW03_00885</name>
</gene>
<dbReference type="SUPFAM" id="SSF75625">
    <property type="entry name" value="YebC-like"/>
    <property type="match status" value="1"/>
</dbReference>
<comment type="subcellular location">
    <subcellularLocation>
        <location evidence="6">Cytoplasm</location>
    </subcellularLocation>
</comment>
<keyword evidence="10" id="KW-1185">Reference proteome</keyword>
<keyword evidence="3 6" id="KW-0805">Transcription regulation</keyword>
<evidence type="ECO:0000256" key="2">
    <source>
        <dbReference type="ARBA" id="ARBA00022490"/>
    </source>
</evidence>
<evidence type="ECO:0000256" key="4">
    <source>
        <dbReference type="ARBA" id="ARBA00023125"/>
    </source>
</evidence>
<comment type="similarity">
    <text evidence="1 6">Belongs to the TACO1 family.</text>
</comment>
<organism evidence="9 10">
    <name type="scientific">Thermospira aquatica</name>
    <dbReference type="NCBI Taxonomy" id="2828656"/>
    <lineage>
        <taxon>Bacteria</taxon>
        <taxon>Pseudomonadati</taxon>
        <taxon>Spirochaetota</taxon>
        <taxon>Spirochaetia</taxon>
        <taxon>Brevinematales</taxon>
        <taxon>Thermospiraceae</taxon>
        <taxon>Thermospira</taxon>
    </lineage>
</organism>
<dbReference type="AlphaFoldDB" id="A0AAX3BE47"/>
<reference evidence="9" key="2">
    <citation type="submission" date="2022-06" db="EMBL/GenBank/DDBJ databases">
        <title>Thermospira aquatica gen. nov., sp. nov.</title>
        <authorList>
            <person name="Ben Ali Gam Z."/>
            <person name="Labat M."/>
        </authorList>
    </citation>
    <scope>NUCLEOTIDE SEQUENCE</scope>
    <source>
        <strain evidence="9">F1F22</strain>
    </source>
</reference>
<dbReference type="Gene3D" id="3.30.70.980">
    <property type="match status" value="2"/>
</dbReference>
<dbReference type="Proteomes" id="UP001056539">
    <property type="component" value="Chromosome"/>
</dbReference>
<evidence type="ECO:0000256" key="5">
    <source>
        <dbReference type="ARBA" id="ARBA00023163"/>
    </source>
</evidence>
<keyword evidence="2 6" id="KW-0963">Cytoplasm</keyword>
<dbReference type="KEGG" id="taqu:KDW03_00885"/>
<name>A0AAX3BE47_9SPIR</name>
<dbReference type="Pfam" id="PF01709">
    <property type="entry name" value="Transcrip_reg"/>
    <property type="match status" value="1"/>
</dbReference>
<evidence type="ECO:0000256" key="1">
    <source>
        <dbReference type="ARBA" id="ARBA00008724"/>
    </source>
</evidence>
<reference evidence="9" key="1">
    <citation type="submission" date="2021-04" db="EMBL/GenBank/DDBJ databases">
        <authorList>
            <person name="Postec A."/>
        </authorList>
    </citation>
    <scope>NUCLEOTIDE SEQUENCE</scope>
    <source>
        <strain evidence="9">F1F22</strain>
    </source>
</reference>
<dbReference type="InterPro" id="IPR017856">
    <property type="entry name" value="Integrase-like_N"/>
</dbReference>
<feature type="domain" description="TACO1/YebC-like second and third" evidence="7">
    <location>
        <begin position="81"/>
        <end position="235"/>
    </location>
</feature>
<dbReference type="EMBL" id="CP073355">
    <property type="protein sequence ID" value="URA10390.1"/>
    <property type="molecule type" value="Genomic_DNA"/>
</dbReference>
<dbReference type="NCBIfam" id="NF009044">
    <property type="entry name" value="PRK12378.1"/>
    <property type="match status" value="1"/>
</dbReference>
<keyword evidence="4 6" id="KW-0238">DNA-binding</keyword>
<dbReference type="Gene3D" id="1.10.10.200">
    <property type="match status" value="1"/>
</dbReference>
<evidence type="ECO:0000313" key="9">
    <source>
        <dbReference type="EMBL" id="URA10390.1"/>
    </source>
</evidence>
<dbReference type="GO" id="GO:0003677">
    <property type="term" value="F:DNA binding"/>
    <property type="evidence" value="ECO:0007669"/>
    <property type="project" value="UniProtKB-UniRule"/>
</dbReference>
<dbReference type="PANTHER" id="PTHR12532:SF6">
    <property type="entry name" value="TRANSCRIPTIONAL REGULATORY PROTEIN YEBC-RELATED"/>
    <property type="match status" value="1"/>
</dbReference>
<sequence>MSGHNKWANIKQRKGAQDAKRSNLFSKLVKEIIIAARAGGNPDTNPKLRVAIDKARDANMPKDNIEKAIKRGTGEIEGATYEELVYEGYGPGGVAVIMDITTDNKNRTAAEIRKIFSKHNGNLGESGCVAWMFDKKGFIAVQAQGVGEDEIMEVALELGADDVKLEGDVYEIYTPVENYTQVLEGLKKKYTVSSSEIGRFPKNTMKLEKEEALKLLKLMDELENHDDVQNVASNADIEDSVLEEFANS</sequence>
<dbReference type="RefSeq" id="WP_271435520.1">
    <property type="nucleotide sequence ID" value="NZ_CP073355.1"/>
</dbReference>
<dbReference type="Pfam" id="PF20772">
    <property type="entry name" value="TACO1_YebC_N"/>
    <property type="match status" value="1"/>
</dbReference>
<dbReference type="HAMAP" id="MF_00693">
    <property type="entry name" value="Transcrip_reg_TACO1"/>
    <property type="match status" value="1"/>
</dbReference>
<dbReference type="InterPro" id="IPR002876">
    <property type="entry name" value="Transcrip_reg_TACO1-like"/>
</dbReference>
<dbReference type="PANTHER" id="PTHR12532">
    <property type="entry name" value="TRANSLATIONAL ACTIVATOR OF CYTOCHROME C OXIDASE 1"/>
    <property type="match status" value="1"/>
</dbReference>
<dbReference type="InterPro" id="IPR048300">
    <property type="entry name" value="TACO1_YebC-like_2nd/3rd_dom"/>
</dbReference>
<protein>
    <recommendedName>
        <fullName evidence="6">Probable transcriptional regulatory protein KDW03_00885</fullName>
    </recommendedName>
</protein>
<evidence type="ECO:0000259" key="7">
    <source>
        <dbReference type="Pfam" id="PF01709"/>
    </source>
</evidence>
<evidence type="ECO:0000256" key="3">
    <source>
        <dbReference type="ARBA" id="ARBA00023015"/>
    </source>
</evidence>
<dbReference type="GO" id="GO:0005829">
    <property type="term" value="C:cytosol"/>
    <property type="evidence" value="ECO:0007669"/>
    <property type="project" value="TreeGrafter"/>
</dbReference>
<proteinExistence type="inferred from homology"/>
<evidence type="ECO:0000259" key="8">
    <source>
        <dbReference type="Pfam" id="PF20772"/>
    </source>
</evidence>
<dbReference type="NCBIfam" id="TIGR01033">
    <property type="entry name" value="YebC/PmpR family DNA-binding transcriptional regulator"/>
    <property type="match status" value="1"/>
</dbReference>
<dbReference type="InterPro" id="IPR029072">
    <property type="entry name" value="YebC-like"/>
</dbReference>
<evidence type="ECO:0000313" key="10">
    <source>
        <dbReference type="Proteomes" id="UP001056539"/>
    </source>
</evidence>
<dbReference type="FunFam" id="1.10.10.200:FF:000002">
    <property type="entry name" value="Probable transcriptional regulatory protein CLM62_37755"/>
    <property type="match status" value="1"/>
</dbReference>
<dbReference type="InterPro" id="IPR026564">
    <property type="entry name" value="Transcrip_reg_TACO1-like_dom3"/>
</dbReference>
<accession>A0AAX3BE47</accession>
<feature type="domain" description="TACO1/YebC-like N-terminal" evidence="8">
    <location>
        <begin position="5"/>
        <end position="75"/>
    </location>
</feature>
<dbReference type="GO" id="GO:0006355">
    <property type="term" value="P:regulation of DNA-templated transcription"/>
    <property type="evidence" value="ECO:0007669"/>
    <property type="project" value="UniProtKB-UniRule"/>
</dbReference>
<evidence type="ECO:0000256" key="6">
    <source>
        <dbReference type="HAMAP-Rule" id="MF_00693"/>
    </source>
</evidence>